<proteinExistence type="predicted"/>
<reference evidence="3 4" key="1">
    <citation type="submission" date="2016-07" db="EMBL/GenBank/DDBJ databases">
        <title>Pervasive Adenine N6-methylation of Active Genes in Fungi.</title>
        <authorList>
            <consortium name="DOE Joint Genome Institute"/>
            <person name="Mondo S.J."/>
            <person name="Dannebaum R.O."/>
            <person name="Kuo R.C."/>
            <person name="Labutti K."/>
            <person name="Haridas S."/>
            <person name="Kuo A."/>
            <person name="Salamov A."/>
            <person name="Ahrendt S.R."/>
            <person name="Lipzen A."/>
            <person name="Sullivan W."/>
            <person name="Andreopoulos W.B."/>
            <person name="Clum A."/>
            <person name="Lindquist E."/>
            <person name="Daum C."/>
            <person name="Ramamoorthy G.K."/>
            <person name="Gryganskyi A."/>
            <person name="Culley D."/>
            <person name="Magnuson J.K."/>
            <person name="James T.Y."/>
            <person name="O'Malley M.A."/>
            <person name="Stajich J.E."/>
            <person name="Spatafora J.W."/>
            <person name="Visel A."/>
            <person name="Grigoriev I.V."/>
        </authorList>
    </citation>
    <scope>NUCLEOTIDE SEQUENCE [LARGE SCALE GENOMIC DNA]</scope>
    <source>
        <strain evidence="3 4">NRRL 3116</strain>
    </source>
</reference>
<dbReference type="InterPro" id="IPR011257">
    <property type="entry name" value="DNA_glycosylase"/>
</dbReference>
<dbReference type="GeneID" id="33569723"/>
<dbReference type="STRING" id="64571.A0A1Y2GJM9"/>
<accession>A0A1Y2GJM9</accession>
<feature type="binding site" evidence="1">
    <location>
        <position position="127"/>
    </location>
    <ligand>
        <name>Zn(2+)</name>
        <dbReference type="ChEBI" id="CHEBI:29105"/>
    </ligand>
</feature>
<evidence type="ECO:0000256" key="1">
    <source>
        <dbReference type="PIRSR" id="PIRSR605019-1"/>
    </source>
</evidence>
<dbReference type="SUPFAM" id="SSF48150">
    <property type="entry name" value="DNA-glycosylase"/>
    <property type="match status" value="1"/>
</dbReference>
<keyword evidence="1" id="KW-0479">Metal-binding</keyword>
<dbReference type="Pfam" id="PF03352">
    <property type="entry name" value="Adenine_glyco"/>
    <property type="match status" value="1"/>
</dbReference>
<evidence type="ECO:0000313" key="3">
    <source>
        <dbReference type="EMBL" id="ORZ12877.1"/>
    </source>
</evidence>
<dbReference type="InterPro" id="IPR052891">
    <property type="entry name" value="DNA-3mA_glycosylase"/>
</dbReference>
<dbReference type="OrthoDB" id="3941538at2759"/>
<evidence type="ECO:0000256" key="2">
    <source>
        <dbReference type="SAM" id="MobiDB-lite"/>
    </source>
</evidence>
<dbReference type="GO" id="GO:0006284">
    <property type="term" value="P:base-excision repair"/>
    <property type="evidence" value="ECO:0007669"/>
    <property type="project" value="InterPro"/>
</dbReference>
<dbReference type="RefSeq" id="XP_021880226.1">
    <property type="nucleotide sequence ID" value="XM_022027880.1"/>
</dbReference>
<dbReference type="Gene3D" id="1.10.340.30">
    <property type="entry name" value="Hypothetical protein, domain 2"/>
    <property type="match status" value="1"/>
</dbReference>
<feature type="region of interest" description="Disordered" evidence="2">
    <location>
        <begin position="1"/>
        <end position="81"/>
    </location>
</feature>
<feature type="binding site" evidence="1">
    <location>
        <position position="307"/>
    </location>
    <ligand>
        <name>Zn(2+)</name>
        <dbReference type="ChEBI" id="CHEBI:29105"/>
    </ligand>
</feature>
<feature type="binding site" evidence="1">
    <location>
        <position position="112"/>
    </location>
    <ligand>
        <name>Zn(2+)</name>
        <dbReference type="ChEBI" id="CHEBI:29105"/>
    </ligand>
</feature>
<gene>
    <name evidence="3" type="ORF">BCR41DRAFT_387269</name>
</gene>
<feature type="compositionally biased region" description="Polar residues" evidence="2">
    <location>
        <begin position="31"/>
        <end position="51"/>
    </location>
</feature>
<feature type="binding site" evidence="1">
    <location>
        <position position="311"/>
    </location>
    <ligand>
        <name>Zn(2+)</name>
        <dbReference type="ChEBI" id="CHEBI:29105"/>
    </ligand>
</feature>
<dbReference type="EMBL" id="MCFF01000024">
    <property type="protein sequence ID" value="ORZ12877.1"/>
    <property type="molecule type" value="Genomic_DNA"/>
</dbReference>
<dbReference type="GO" id="GO:0008725">
    <property type="term" value="F:DNA-3-methyladenine glycosylase activity"/>
    <property type="evidence" value="ECO:0007669"/>
    <property type="project" value="InterPro"/>
</dbReference>
<protein>
    <submittedName>
        <fullName evidence="3">Methyladenine glycosylase-domain-containing protein</fullName>
    </submittedName>
</protein>
<keyword evidence="1" id="KW-0862">Zinc</keyword>
<dbReference type="Proteomes" id="UP000193648">
    <property type="component" value="Unassembled WGS sequence"/>
</dbReference>
<feature type="compositionally biased region" description="Basic and acidic residues" evidence="2">
    <location>
        <begin position="52"/>
        <end position="81"/>
    </location>
</feature>
<name>A0A1Y2GJM9_9FUNG</name>
<dbReference type="GO" id="GO:0046872">
    <property type="term" value="F:metal ion binding"/>
    <property type="evidence" value="ECO:0007669"/>
    <property type="project" value="UniProtKB-KW"/>
</dbReference>
<dbReference type="PANTHER" id="PTHR30037">
    <property type="entry name" value="DNA-3-METHYLADENINE GLYCOSYLASE 1"/>
    <property type="match status" value="1"/>
</dbReference>
<dbReference type="PANTHER" id="PTHR30037:SF4">
    <property type="entry name" value="DNA-3-METHYLADENINE GLYCOSYLASE I"/>
    <property type="match status" value="1"/>
</dbReference>
<organism evidence="3 4">
    <name type="scientific">Lobosporangium transversale</name>
    <dbReference type="NCBI Taxonomy" id="64571"/>
    <lineage>
        <taxon>Eukaryota</taxon>
        <taxon>Fungi</taxon>
        <taxon>Fungi incertae sedis</taxon>
        <taxon>Mucoromycota</taxon>
        <taxon>Mortierellomycotina</taxon>
        <taxon>Mortierellomycetes</taxon>
        <taxon>Mortierellales</taxon>
        <taxon>Mortierellaceae</taxon>
        <taxon>Lobosporangium</taxon>
    </lineage>
</organism>
<dbReference type="AlphaFoldDB" id="A0A1Y2GJM9"/>
<comment type="caution">
    <text evidence="3">The sequence shown here is derived from an EMBL/GenBank/DDBJ whole genome shotgun (WGS) entry which is preliminary data.</text>
</comment>
<sequence>MSRRSTRTRTAIVPATDAPISSPNKLKERSTTALSTSVKPSVKITKNTTTADADKQSKENKDKVKDNRVDADTSPDDEKKNDLIVPLKKRRITKERKQQQELDIESDVKSRCTWAANTKYPLLQQYHDTEWCIPGGFNRTNRYLFEMLILEGAQAGLSWATVLHKREAYRKAYDNFDYNVIADTYTSPESNERLLKTDIIKNKLKVEASIVNARAFKRLLQELYPDQAQPEDENGFWQFLQAYKYRPKGQERAKSTSHHLEKDIIVKNEESDRLSADLKKLGFKFVGSTIMYAFLQAIGMEVEGVHHSRDCFMNPNNM</sequence>
<dbReference type="InParanoid" id="A0A1Y2GJM9"/>
<dbReference type="InterPro" id="IPR005019">
    <property type="entry name" value="Adenine_glyco"/>
</dbReference>
<evidence type="ECO:0000313" key="4">
    <source>
        <dbReference type="Proteomes" id="UP000193648"/>
    </source>
</evidence>
<keyword evidence="4" id="KW-1185">Reference proteome</keyword>